<evidence type="ECO:0000313" key="2">
    <source>
        <dbReference type="Proteomes" id="UP000003639"/>
    </source>
</evidence>
<reference evidence="1 2" key="1">
    <citation type="submission" date="2007-04" db="EMBL/GenBank/DDBJ databases">
        <authorList>
            <person name="Fulton L."/>
            <person name="Clifton S."/>
            <person name="Fulton B."/>
            <person name="Xu J."/>
            <person name="Minx P."/>
            <person name="Pepin K.H."/>
            <person name="Johnson M."/>
            <person name="Thiruvilangam P."/>
            <person name="Bhonagiri V."/>
            <person name="Nash W.E."/>
            <person name="Mardis E.R."/>
            <person name="Wilson R.K."/>
        </authorList>
    </citation>
    <scope>NUCLEOTIDE SEQUENCE [LARGE SCALE GENOMIC DNA]</scope>
    <source>
        <strain evidence="1 2">ATCC 29799</strain>
    </source>
</reference>
<organism evidence="1 2">
    <name type="scientific">Pseudoflavonifractor capillosus ATCC 29799</name>
    <dbReference type="NCBI Taxonomy" id="411467"/>
    <lineage>
        <taxon>Bacteria</taxon>
        <taxon>Bacillati</taxon>
        <taxon>Bacillota</taxon>
        <taxon>Clostridia</taxon>
        <taxon>Eubacteriales</taxon>
        <taxon>Oscillospiraceae</taxon>
        <taxon>Pseudoflavonifractor</taxon>
    </lineage>
</organism>
<sequence length="34" mass="3926">MTAVRQLVSSHSFLYFILFPSKIQGKKFVQVIVI</sequence>
<reference evidence="1 2" key="2">
    <citation type="submission" date="2007-06" db="EMBL/GenBank/DDBJ databases">
        <title>Draft genome sequence of Pseudoflavonifractor capillosus ATCC 29799.</title>
        <authorList>
            <person name="Sudarsanam P."/>
            <person name="Ley R."/>
            <person name="Guruge J."/>
            <person name="Turnbaugh P.J."/>
            <person name="Mahowald M."/>
            <person name="Liep D."/>
            <person name="Gordon J."/>
        </authorList>
    </citation>
    <scope>NUCLEOTIDE SEQUENCE [LARGE SCALE GENOMIC DNA]</scope>
    <source>
        <strain evidence="1 2">ATCC 29799</strain>
    </source>
</reference>
<dbReference type="STRING" id="411467.BACCAP_01376"/>
<protein>
    <submittedName>
        <fullName evidence="1">Uncharacterized protein</fullName>
    </submittedName>
</protein>
<dbReference type="AlphaFoldDB" id="A6NT47"/>
<proteinExistence type="predicted"/>
<accession>A6NT47</accession>
<comment type="caution">
    <text evidence="1">The sequence shown here is derived from an EMBL/GenBank/DDBJ whole genome shotgun (WGS) entry which is preliminary data.</text>
</comment>
<evidence type="ECO:0000313" key="1">
    <source>
        <dbReference type="EMBL" id="EDN00610.1"/>
    </source>
</evidence>
<dbReference type="Proteomes" id="UP000003639">
    <property type="component" value="Unassembled WGS sequence"/>
</dbReference>
<gene>
    <name evidence="1" type="ORF">BACCAP_01376</name>
</gene>
<keyword evidence="2" id="KW-1185">Reference proteome</keyword>
<name>A6NT47_9FIRM</name>
<dbReference type="EMBL" id="AAXG02000010">
    <property type="protein sequence ID" value="EDN00610.1"/>
    <property type="molecule type" value="Genomic_DNA"/>
</dbReference>